<dbReference type="NCBIfam" id="TIGR00700">
    <property type="entry name" value="GABAtrnsam"/>
    <property type="match status" value="1"/>
</dbReference>
<comment type="cofactor">
    <cofactor evidence="1">
        <name>pyridoxal 5'-phosphate</name>
        <dbReference type="ChEBI" id="CHEBI:597326"/>
    </cofactor>
</comment>
<dbReference type="PATRIC" id="fig|363754.4.peg.6247"/>
<gene>
    <name evidence="7" type="ORF">RHSP_22836</name>
</gene>
<evidence type="ECO:0000313" key="7">
    <source>
        <dbReference type="EMBL" id="ENN84402.1"/>
    </source>
</evidence>
<dbReference type="SUPFAM" id="SSF53383">
    <property type="entry name" value="PLP-dependent transferases"/>
    <property type="match status" value="1"/>
</dbReference>
<keyword evidence="3 7" id="KW-0032">Aminotransferase</keyword>
<dbReference type="GO" id="GO:0042802">
    <property type="term" value="F:identical protein binding"/>
    <property type="evidence" value="ECO:0007669"/>
    <property type="project" value="TreeGrafter"/>
</dbReference>
<dbReference type="CDD" id="cd00610">
    <property type="entry name" value="OAT_like"/>
    <property type="match status" value="1"/>
</dbReference>
<evidence type="ECO:0000256" key="6">
    <source>
        <dbReference type="RuleBase" id="RU003560"/>
    </source>
</evidence>
<dbReference type="GO" id="GO:0030170">
    <property type="term" value="F:pyridoxal phosphate binding"/>
    <property type="evidence" value="ECO:0007669"/>
    <property type="project" value="InterPro"/>
</dbReference>
<dbReference type="GO" id="GO:0009448">
    <property type="term" value="P:gamma-aminobutyric acid metabolic process"/>
    <property type="evidence" value="ECO:0007669"/>
    <property type="project" value="InterPro"/>
</dbReference>
<protein>
    <submittedName>
        <fullName evidence="7">Putative 4-aminobutyrate aminotransferase</fullName>
    </submittedName>
</protein>
<dbReference type="InterPro" id="IPR049704">
    <property type="entry name" value="Aminotrans_3_PPA_site"/>
</dbReference>
<dbReference type="InterPro" id="IPR015424">
    <property type="entry name" value="PyrdxlP-dep_Trfase"/>
</dbReference>
<dbReference type="PIRSF" id="PIRSF000521">
    <property type="entry name" value="Transaminase_4ab_Lys_Orn"/>
    <property type="match status" value="1"/>
</dbReference>
<name>N6UZT5_9HYPH</name>
<evidence type="ECO:0000256" key="3">
    <source>
        <dbReference type="ARBA" id="ARBA00022576"/>
    </source>
</evidence>
<dbReference type="PANTHER" id="PTHR11986">
    <property type="entry name" value="AMINOTRANSFERASE CLASS III"/>
    <property type="match status" value="1"/>
</dbReference>
<comment type="caution">
    <text evidence="7">The sequence shown here is derived from an EMBL/GenBank/DDBJ whole genome shotgun (WGS) entry which is preliminary data.</text>
</comment>
<dbReference type="Proteomes" id="UP000012429">
    <property type="component" value="Unassembled WGS sequence"/>
</dbReference>
<organism evidence="7 8">
    <name type="scientific">Rhizobium freirei PRF 81</name>
    <dbReference type="NCBI Taxonomy" id="363754"/>
    <lineage>
        <taxon>Bacteria</taxon>
        <taxon>Pseudomonadati</taxon>
        <taxon>Pseudomonadota</taxon>
        <taxon>Alphaproteobacteria</taxon>
        <taxon>Hyphomicrobiales</taxon>
        <taxon>Rhizobiaceae</taxon>
        <taxon>Rhizobium/Agrobacterium group</taxon>
        <taxon>Rhizobium</taxon>
    </lineage>
</organism>
<evidence type="ECO:0000256" key="1">
    <source>
        <dbReference type="ARBA" id="ARBA00001933"/>
    </source>
</evidence>
<accession>N6UZT5</accession>
<dbReference type="STRING" id="363754.RHSP_22836"/>
<dbReference type="EMBL" id="AQHN01000089">
    <property type="protein sequence ID" value="ENN84402.1"/>
    <property type="molecule type" value="Genomic_DNA"/>
</dbReference>
<dbReference type="GO" id="GO:0034386">
    <property type="term" value="F:4-aminobutyrate:2-oxoglutarate transaminase activity"/>
    <property type="evidence" value="ECO:0007669"/>
    <property type="project" value="InterPro"/>
</dbReference>
<dbReference type="PROSITE" id="PS00600">
    <property type="entry name" value="AA_TRANSFER_CLASS_3"/>
    <property type="match status" value="1"/>
</dbReference>
<dbReference type="FunFam" id="3.40.640.10:FF:000013">
    <property type="entry name" value="4-aminobutyrate aminotransferase"/>
    <property type="match status" value="1"/>
</dbReference>
<evidence type="ECO:0000313" key="8">
    <source>
        <dbReference type="Proteomes" id="UP000012429"/>
    </source>
</evidence>
<evidence type="ECO:0000256" key="5">
    <source>
        <dbReference type="ARBA" id="ARBA00022898"/>
    </source>
</evidence>
<dbReference type="NCBIfam" id="NF005692">
    <property type="entry name" value="PRK07495.1"/>
    <property type="match status" value="1"/>
</dbReference>
<dbReference type="Gene3D" id="3.90.1150.10">
    <property type="entry name" value="Aspartate Aminotransferase, domain 1"/>
    <property type="match status" value="1"/>
</dbReference>
<keyword evidence="5 6" id="KW-0663">Pyridoxal phosphate</keyword>
<dbReference type="InterPro" id="IPR004632">
    <property type="entry name" value="4NH2But_aminotransferase_bac"/>
</dbReference>
<dbReference type="InterPro" id="IPR050103">
    <property type="entry name" value="Class-III_PLP-dep_AT"/>
</dbReference>
<sequence length="375" mass="39885">MNTGHRHPRVIAAVKEQLDRFTHTCHQVVPYESYVHLAERLNAIVPGDFVKKTIFVTTGAEAVENAVKIARAATGRSAIVAFGGGFHGRTFMGMALTGKVAPYKIGFGPMPGDVFHAPFPVPLHGVSVEQSLATLRKLFAADVDPQRVAAIILEPVQGEGGFYPAPAAFMKALREICDQHDILLIADEVQTGFARTGKMFAMDHHEVAADLVTMAKSLAGGFPLAAVTGRAEIMDAPGPGGLGGTYGGNPLGIAAAHAVLDVIAEEGLCDRANQLGSRLKQRLESLRDKVPEIVDIRGPGFMNAVEFNDATTKLPSADFANKVRLIALDKGLILLICGVYGNVIRFLSPITIQDGVFSEALDILEASLLEASASR</sequence>
<proteinExistence type="inferred from homology"/>
<dbReference type="InterPro" id="IPR015421">
    <property type="entry name" value="PyrdxlP-dep_Trfase_major"/>
</dbReference>
<keyword evidence="4 7" id="KW-0808">Transferase</keyword>
<reference evidence="7 8" key="1">
    <citation type="journal article" date="2012" name="BMC Genomics">
        <title>Genomic basis of broad host range and environmental adaptability of Rhizobium tropici CIAT 899 and Rhizobium sp. PRF 81 which are used in inoculants for common bean (Phaseolus vulgaris L.).</title>
        <authorList>
            <person name="Ormeno-Orrillo E."/>
            <person name="Menna P."/>
            <person name="Almeida L.G."/>
            <person name="Ollero F.J."/>
            <person name="Nicolas M.F."/>
            <person name="Pains Rodrigues E."/>
            <person name="Shigueyoshi Nakatani A."/>
            <person name="Silva Batista J.S."/>
            <person name="Oliveira Chueire L.M."/>
            <person name="Souza R.C."/>
            <person name="Ribeiro Vasconcelos A.T."/>
            <person name="Megias M."/>
            <person name="Hungria M."/>
            <person name="Martinez-Romero E."/>
        </authorList>
    </citation>
    <scope>NUCLEOTIDE SEQUENCE [LARGE SCALE GENOMIC DNA]</scope>
    <source>
        <strain evidence="7 8">PRF 81</strain>
    </source>
</reference>
<dbReference type="Gene3D" id="3.40.640.10">
    <property type="entry name" value="Type I PLP-dependent aspartate aminotransferase-like (Major domain)"/>
    <property type="match status" value="1"/>
</dbReference>
<dbReference type="InterPro" id="IPR015422">
    <property type="entry name" value="PyrdxlP-dep_Trfase_small"/>
</dbReference>
<dbReference type="AlphaFoldDB" id="N6UZT5"/>
<dbReference type="InterPro" id="IPR005814">
    <property type="entry name" value="Aminotrans_3"/>
</dbReference>
<dbReference type="Pfam" id="PF00202">
    <property type="entry name" value="Aminotran_3"/>
    <property type="match status" value="1"/>
</dbReference>
<evidence type="ECO:0000256" key="2">
    <source>
        <dbReference type="ARBA" id="ARBA00008954"/>
    </source>
</evidence>
<evidence type="ECO:0000256" key="4">
    <source>
        <dbReference type="ARBA" id="ARBA00022679"/>
    </source>
</evidence>
<comment type="similarity">
    <text evidence="2 6">Belongs to the class-III pyridoxal-phosphate-dependent aminotransferase family.</text>
</comment>
<keyword evidence="8" id="KW-1185">Reference proteome</keyword>